<evidence type="ECO:0000313" key="1">
    <source>
        <dbReference type="EMBL" id="MBS2546778.1"/>
    </source>
</evidence>
<keyword evidence="2" id="KW-1185">Reference proteome</keyword>
<proteinExistence type="predicted"/>
<evidence type="ECO:0000313" key="2">
    <source>
        <dbReference type="Proteomes" id="UP000730482"/>
    </source>
</evidence>
<name>A0ABS5KL58_9ACTN</name>
<organism evidence="1 2">
    <name type="scientific">Catenulispora pinistramenti</name>
    <dbReference type="NCBI Taxonomy" id="2705254"/>
    <lineage>
        <taxon>Bacteria</taxon>
        <taxon>Bacillati</taxon>
        <taxon>Actinomycetota</taxon>
        <taxon>Actinomycetes</taxon>
        <taxon>Catenulisporales</taxon>
        <taxon>Catenulisporaceae</taxon>
        <taxon>Catenulispora</taxon>
    </lineage>
</organism>
<gene>
    <name evidence="1" type="ORF">KGQ19_07845</name>
</gene>
<reference evidence="1 2" key="1">
    <citation type="submission" date="2020-02" db="EMBL/GenBank/DDBJ databases">
        <title>Acidophilic actinobacteria isolated from forest soil.</title>
        <authorList>
            <person name="Golinska P."/>
        </authorList>
    </citation>
    <scope>NUCLEOTIDE SEQUENCE [LARGE SCALE GENOMIC DNA]</scope>
    <source>
        <strain evidence="1 2">NL8</strain>
    </source>
</reference>
<dbReference type="Proteomes" id="UP000730482">
    <property type="component" value="Unassembled WGS sequence"/>
</dbReference>
<accession>A0ABS5KL58</accession>
<dbReference type="RefSeq" id="WP_212008421.1">
    <property type="nucleotide sequence ID" value="NZ_JAAFYZ010000018.1"/>
</dbReference>
<dbReference type="EMBL" id="JAAFYZ010000018">
    <property type="protein sequence ID" value="MBS2546778.1"/>
    <property type="molecule type" value="Genomic_DNA"/>
</dbReference>
<comment type="caution">
    <text evidence="1">The sequence shown here is derived from an EMBL/GenBank/DDBJ whole genome shotgun (WGS) entry which is preliminary data.</text>
</comment>
<sequence>MRDSVEGFVEAVRPFAQAGFAEVALAQVGGDTRQPFLAWAEKSLIPAHHDL</sequence>
<protein>
    <submittedName>
        <fullName evidence="1">Uncharacterized protein</fullName>
    </submittedName>
</protein>